<keyword evidence="4 6" id="KW-0479">Metal-binding</keyword>
<dbReference type="InterPro" id="IPR017972">
    <property type="entry name" value="Cyt_P450_CS"/>
</dbReference>
<feature type="signal peptide" evidence="8">
    <location>
        <begin position="1"/>
        <end position="18"/>
    </location>
</feature>
<dbReference type="PANTHER" id="PTHR24305">
    <property type="entry name" value="CYTOCHROME P450"/>
    <property type="match status" value="1"/>
</dbReference>
<accession>S3CDK5</accession>
<dbReference type="Pfam" id="PF00067">
    <property type="entry name" value="p450"/>
    <property type="match status" value="1"/>
</dbReference>
<keyword evidence="7" id="KW-0503">Monooxygenase</keyword>
<dbReference type="PANTHER" id="PTHR24305:SF166">
    <property type="entry name" value="CYTOCHROME P450 12A4, MITOCHONDRIAL-RELATED"/>
    <property type="match status" value="1"/>
</dbReference>
<reference evidence="9 10" key="1">
    <citation type="journal article" date="2013" name="BMC Genomics">
        <title>The genome and transcriptome of the pine saprophyte Ophiostoma piceae, and a comparison with the bark beetle-associated pine pathogen Grosmannia clavigera.</title>
        <authorList>
            <person name="Haridas S."/>
            <person name="Wang Y."/>
            <person name="Lim L."/>
            <person name="Massoumi Alamouti S."/>
            <person name="Jackman S."/>
            <person name="Docking R."/>
            <person name="Robertson G."/>
            <person name="Birol I."/>
            <person name="Bohlmann J."/>
            <person name="Breuil C."/>
        </authorList>
    </citation>
    <scope>NUCLEOTIDE SEQUENCE [LARGE SCALE GENOMIC DNA]</scope>
    <source>
        <strain evidence="9 10">UAMH 11346</strain>
    </source>
</reference>
<feature type="binding site" description="axial binding residue" evidence="6">
    <location>
        <position position="510"/>
    </location>
    <ligand>
        <name>heme</name>
        <dbReference type="ChEBI" id="CHEBI:30413"/>
    </ligand>
    <ligandPart>
        <name>Fe</name>
        <dbReference type="ChEBI" id="CHEBI:18248"/>
    </ligandPart>
</feature>
<dbReference type="eggNOG" id="KOG0158">
    <property type="taxonomic scope" value="Eukaryota"/>
</dbReference>
<evidence type="ECO:0000313" key="10">
    <source>
        <dbReference type="Proteomes" id="UP000016923"/>
    </source>
</evidence>
<gene>
    <name evidence="9" type="ORF">F503_01402</name>
</gene>
<organism evidence="9 10">
    <name type="scientific">Ophiostoma piceae (strain UAMH 11346)</name>
    <name type="common">Sap stain fungus</name>
    <dbReference type="NCBI Taxonomy" id="1262450"/>
    <lineage>
        <taxon>Eukaryota</taxon>
        <taxon>Fungi</taxon>
        <taxon>Dikarya</taxon>
        <taxon>Ascomycota</taxon>
        <taxon>Pezizomycotina</taxon>
        <taxon>Sordariomycetes</taxon>
        <taxon>Sordariomycetidae</taxon>
        <taxon>Ophiostomatales</taxon>
        <taxon>Ophiostomataceae</taxon>
        <taxon>Ophiostoma</taxon>
    </lineage>
</organism>
<dbReference type="Gene3D" id="1.10.630.10">
    <property type="entry name" value="Cytochrome P450"/>
    <property type="match status" value="1"/>
</dbReference>
<dbReference type="InterPro" id="IPR002401">
    <property type="entry name" value="Cyt_P450_E_grp-I"/>
</dbReference>
<dbReference type="GO" id="GO:0020037">
    <property type="term" value="F:heme binding"/>
    <property type="evidence" value="ECO:0007669"/>
    <property type="project" value="InterPro"/>
</dbReference>
<keyword evidence="5 6" id="KW-0408">Iron</keyword>
<dbReference type="GO" id="GO:0005506">
    <property type="term" value="F:iron ion binding"/>
    <property type="evidence" value="ECO:0007669"/>
    <property type="project" value="InterPro"/>
</dbReference>
<dbReference type="EMBL" id="KE148161">
    <property type="protein sequence ID" value="EPE04398.1"/>
    <property type="molecule type" value="Genomic_DNA"/>
</dbReference>
<keyword evidence="3 6" id="KW-0349">Heme</keyword>
<dbReference type="GO" id="GO:0016705">
    <property type="term" value="F:oxidoreductase activity, acting on paired donors, with incorporation or reduction of molecular oxygen"/>
    <property type="evidence" value="ECO:0007669"/>
    <property type="project" value="InterPro"/>
</dbReference>
<dbReference type="OrthoDB" id="1470350at2759"/>
<dbReference type="PRINTS" id="PR00385">
    <property type="entry name" value="P450"/>
</dbReference>
<evidence type="ECO:0000256" key="6">
    <source>
        <dbReference type="PIRSR" id="PIRSR602401-1"/>
    </source>
</evidence>
<dbReference type="AlphaFoldDB" id="S3CDK5"/>
<keyword evidence="10" id="KW-1185">Reference proteome</keyword>
<dbReference type="PRINTS" id="PR00463">
    <property type="entry name" value="EP450I"/>
</dbReference>
<comment type="similarity">
    <text evidence="2 7">Belongs to the cytochrome P450 family.</text>
</comment>
<protein>
    <submittedName>
        <fullName evidence="9">Cytochrome p450</fullName>
    </submittedName>
</protein>
<dbReference type="InterPro" id="IPR001128">
    <property type="entry name" value="Cyt_P450"/>
</dbReference>
<evidence type="ECO:0000256" key="4">
    <source>
        <dbReference type="ARBA" id="ARBA00022723"/>
    </source>
</evidence>
<evidence type="ECO:0000256" key="8">
    <source>
        <dbReference type="SAM" id="SignalP"/>
    </source>
</evidence>
<dbReference type="OMA" id="PDECSLW"/>
<dbReference type="SUPFAM" id="SSF48264">
    <property type="entry name" value="Cytochrome P450"/>
    <property type="match status" value="1"/>
</dbReference>
<comment type="cofactor">
    <cofactor evidence="1 6">
        <name>heme</name>
        <dbReference type="ChEBI" id="CHEBI:30413"/>
    </cofactor>
</comment>
<feature type="chain" id="PRO_5004518488" evidence="8">
    <location>
        <begin position="19"/>
        <end position="579"/>
    </location>
</feature>
<dbReference type="HOGENOM" id="CLU_001570_25_2_1"/>
<dbReference type="CDD" id="cd11070">
    <property type="entry name" value="CYP56-like"/>
    <property type="match status" value="1"/>
</dbReference>
<evidence type="ECO:0000256" key="2">
    <source>
        <dbReference type="ARBA" id="ARBA00010617"/>
    </source>
</evidence>
<proteinExistence type="inferred from homology"/>
<evidence type="ECO:0000256" key="1">
    <source>
        <dbReference type="ARBA" id="ARBA00001971"/>
    </source>
</evidence>
<evidence type="ECO:0000256" key="5">
    <source>
        <dbReference type="ARBA" id="ARBA00023004"/>
    </source>
</evidence>
<dbReference type="Proteomes" id="UP000016923">
    <property type="component" value="Unassembled WGS sequence"/>
</dbReference>
<keyword evidence="8" id="KW-0732">Signal</keyword>
<name>S3CDK5_OPHP1</name>
<dbReference type="STRING" id="1262450.S3CDK5"/>
<keyword evidence="7" id="KW-0560">Oxidoreductase</keyword>
<evidence type="ECO:0000313" key="9">
    <source>
        <dbReference type="EMBL" id="EPE04398.1"/>
    </source>
</evidence>
<sequence length="579" mass="65586">MFLLVTTTLFAVWFVSSAHRLYTNYRSAKLTGFPIVVCPVNPQNLLYVLVNAPLRPWLMRNLPPVVYNRFKVCTFGWQFFDRHQFHDAVGPVFVLVTTGVNQIWIADPAIAQVVLTRRKDFRTVLVTKQVMSLAGTNMIASDDEPWARQRRLIAPQLNERVSALVWAESMQQAIAMADYLSDDSKGKEKETVSSLRSIAINVLGQVGYGQPKPFRPLHLPRDPKAPMAYIDAVSLATELIVFAAFVPHKLLTLPIMPRLLQTLGVAMRRMPQLTADMLEQERQRNQSNCEADAITLTEKTETPRRETIMGLMVRLSDKQKEEEELGVEPTGGSGAGFLTEDEIHGNLFLVTGAGFDTTANTMSYAVVMLAVHEDKQRWIQEEVDSVFSQLDERPPGADVTELYYALYPKLVRCLAFVNECLRLYPPIMHISRETNRDQTITAHGQTHVLVGHYEVYVNNAALQTRAAFWGDDTDEFKPQRWISVDENGDEEVIAPKRGTFTPWSAGPRVCPGQKMAQVEIVVVFATLLWRCRVRPVRKDGETLQHAHARIMAVAGDSQPRMTLQMNRPDDLLLTWEKRR</sequence>
<dbReference type="InterPro" id="IPR050121">
    <property type="entry name" value="Cytochrome_P450_monoxygenase"/>
</dbReference>
<dbReference type="PROSITE" id="PS00086">
    <property type="entry name" value="CYTOCHROME_P450"/>
    <property type="match status" value="1"/>
</dbReference>
<evidence type="ECO:0000256" key="3">
    <source>
        <dbReference type="ARBA" id="ARBA00022617"/>
    </source>
</evidence>
<evidence type="ECO:0000256" key="7">
    <source>
        <dbReference type="RuleBase" id="RU000461"/>
    </source>
</evidence>
<dbReference type="GO" id="GO:0004497">
    <property type="term" value="F:monooxygenase activity"/>
    <property type="evidence" value="ECO:0007669"/>
    <property type="project" value="UniProtKB-KW"/>
</dbReference>
<dbReference type="InterPro" id="IPR036396">
    <property type="entry name" value="Cyt_P450_sf"/>
</dbReference>
<dbReference type="VEuPathDB" id="FungiDB:F503_01402"/>